<dbReference type="AlphaFoldDB" id="A0A4R9BIS6"/>
<dbReference type="InterPro" id="IPR000515">
    <property type="entry name" value="MetI-like"/>
</dbReference>
<dbReference type="Pfam" id="PF00528">
    <property type="entry name" value="BPD_transp_1"/>
    <property type="match status" value="1"/>
</dbReference>
<organism evidence="9 10">
    <name type="scientific">Cryobacterium lactosi</name>
    <dbReference type="NCBI Taxonomy" id="1259202"/>
    <lineage>
        <taxon>Bacteria</taxon>
        <taxon>Bacillati</taxon>
        <taxon>Actinomycetota</taxon>
        <taxon>Actinomycetes</taxon>
        <taxon>Micrococcales</taxon>
        <taxon>Microbacteriaceae</taxon>
        <taxon>Cryobacterium</taxon>
    </lineage>
</organism>
<proteinExistence type="inferred from homology"/>
<name>A0A4R9BIS6_9MICO</name>
<dbReference type="SUPFAM" id="SSF161098">
    <property type="entry name" value="MetI-like"/>
    <property type="match status" value="1"/>
</dbReference>
<dbReference type="GO" id="GO:0005886">
    <property type="term" value="C:plasma membrane"/>
    <property type="evidence" value="ECO:0007669"/>
    <property type="project" value="UniProtKB-SubCell"/>
</dbReference>
<feature type="transmembrane region" description="Helical" evidence="7">
    <location>
        <begin position="162"/>
        <end position="183"/>
    </location>
</feature>
<keyword evidence="3" id="KW-1003">Cell membrane</keyword>
<dbReference type="InterPro" id="IPR051322">
    <property type="entry name" value="AA_ABC_Transporter_Permease"/>
</dbReference>
<dbReference type="InterPro" id="IPR035906">
    <property type="entry name" value="MetI-like_sf"/>
</dbReference>
<gene>
    <name evidence="9" type="ORF">E3T61_18155</name>
</gene>
<feature type="transmembrane region" description="Helical" evidence="7">
    <location>
        <begin position="203"/>
        <end position="227"/>
    </location>
</feature>
<dbReference type="PROSITE" id="PS50928">
    <property type="entry name" value="ABC_TM1"/>
    <property type="match status" value="1"/>
</dbReference>
<dbReference type="PANTHER" id="PTHR30450:SF1">
    <property type="entry name" value="D-METHIONINE TRANSPORT SYSTEM PERMEASE PROTEIN METI-RELATED"/>
    <property type="match status" value="1"/>
</dbReference>
<dbReference type="EMBL" id="SOHM01000036">
    <property type="protein sequence ID" value="TFD85474.1"/>
    <property type="molecule type" value="Genomic_DNA"/>
</dbReference>
<dbReference type="PANTHER" id="PTHR30450">
    <property type="entry name" value="ABC TRANSPORTER PERMEASE"/>
    <property type="match status" value="1"/>
</dbReference>
<evidence type="ECO:0000313" key="10">
    <source>
        <dbReference type="Proteomes" id="UP000298468"/>
    </source>
</evidence>
<evidence type="ECO:0000259" key="8">
    <source>
        <dbReference type="PROSITE" id="PS50928"/>
    </source>
</evidence>
<feature type="transmembrane region" description="Helical" evidence="7">
    <location>
        <begin position="70"/>
        <end position="92"/>
    </location>
</feature>
<comment type="subcellular location">
    <subcellularLocation>
        <location evidence="1 7">Cell membrane</location>
        <topology evidence="1 7">Multi-pass membrane protein</topology>
    </subcellularLocation>
</comment>
<evidence type="ECO:0000256" key="1">
    <source>
        <dbReference type="ARBA" id="ARBA00004651"/>
    </source>
</evidence>
<feature type="transmembrane region" description="Helical" evidence="7">
    <location>
        <begin position="25"/>
        <end position="49"/>
    </location>
</feature>
<reference evidence="9 10" key="1">
    <citation type="submission" date="2019-03" db="EMBL/GenBank/DDBJ databases">
        <title>Genomics of glacier-inhabiting Cryobacterium strains.</title>
        <authorList>
            <person name="Liu Q."/>
            <person name="Xin Y.-H."/>
        </authorList>
    </citation>
    <scope>NUCLEOTIDE SEQUENCE [LARGE SCALE GENOMIC DNA]</scope>
    <source>
        <strain evidence="9 10">Sr59</strain>
    </source>
</reference>
<evidence type="ECO:0000313" key="9">
    <source>
        <dbReference type="EMBL" id="TFD85474.1"/>
    </source>
</evidence>
<accession>A0A4R9BIS6</accession>
<evidence type="ECO:0000256" key="5">
    <source>
        <dbReference type="ARBA" id="ARBA00022989"/>
    </source>
</evidence>
<comment type="caution">
    <text evidence="9">The sequence shown here is derived from an EMBL/GenBank/DDBJ whole genome shotgun (WGS) entry which is preliminary data.</text>
</comment>
<comment type="similarity">
    <text evidence="7">Belongs to the binding-protein-dependent transport system permease family.</text>
</comment>
<evidence type="ECO:0000256" key="3">
    <source>
        <dbReference type="ARBA" id="ARBA00022475"/>
    </source>
</evidence>
<keyword evidence="6 7" id="KW-0472">Membrane</keyword>
<keyword evidence="4 7" id="KW-0812">Transmembrane</keyword>
<evidence type="ECO:0000256" key="6">
    <source>
        <dbReference type="ARBA" id="ARBA00023136"/>
    </source>
</evidence>
<feature type="domain" description="ABC transmembrane type-1" evidence="8">
    <location>
        <begin position="21"/>
        <end position="221"/>
    </location>
</feature>
<evidence type="ECO:0000256" key="4">
    <source>
        <dbReference type="ARBA" id="ARBA00022692"/>
    </source>
</evidence>
<dbReference type="OrthoDB" id="9793490at2"/>
<dbReference type="Gene3D" id="1.10.3720.10">
    <property type="entry name" value="MetI-like"/>
    <property type="match status" value="1"/>
</dbReference>
<keyword evidence="10" id="KW-1185">Reference proteome</keyword>
<dbReference type="CDD" id="cd06261">
    <property type="entry name" value="TM_PBP2"/>
    <property type="match status" value="1"/>
</dbReference>
<sequence>MIDPSAPDFWSGLFQVLLVGTGQTLYMVGVSLLITILVGLPLGIVLVGTEAGGLFESPFGSRRLGRVVNRVLEFIVNLGRSVPFIILMVALIPFTRLVVGTFIGPTAAIVPLAVVAIPFFARMVEIAIKEVDTGLIEAAESLGATRWQIVSKVLVPEALSPMILGLSTTVTSIINFSAMVGTVAGGGLGDVAVRYGYQRYSTIHMVAVIIVIFVIVMVLQGLATLLARRFAHKSRPARAEKILPALRESVITGA</sequence>
<dbReference type="Proteomes" id="UP000298468">
    <property type="component" value="Unassembled WGS sequence"/>
</dbReference>
<feature type="transmembrane region" description="Helical" evidence="7">
    <location>
        <begin position="98"/>
        <end position="121"/>
    </location>
</feature>
<dbReference type="GO" id="GO:0048473">
    <property type="term" value="P:D-methionine transmembrane transport"/>
    <property type="evidence" value="ECO:0007669"/>
    <property type="project" value="TreeGrafter"/>
</dbReference>
<keyword evidence="5 7" id="KW-1133">Transmembrane helix</keyword>
<protein>
    <submittedName>
        <fullName evidence="9">ABC transporter permease</fullName>
    </submittedName>
</protein>
<evidence type="ECO:0000256" key="7">
    <source>
        <dbReference type="RuleBase" id="RU363032"/>
    </source>
</evidence>
<keyword evidence="2 7" id="KW-0813">Transport</keyword>
<dbReference type="RefSeq" id="WP_134642254.1">
    <property type="nucleotide sequence ID" value="NZ_SOHM01000036.1"/>
</dbReference>
<evidence type="ECO:0000256" key="2">
    <source>
        <dbReference type="ARBA" id="ARBA00022448"/>
    </source>
</evidence>